<dbReference type="EMBL" id="JAIWYP010000010">
    <property type="protein sequence ID" value="KAH3755094.1"/>
    <property type="molecule type" value="Genomic_DNA"/>
</dbReference>
<sequence length="68" mass="7265">MTIATKVSPSVAANAEQQHVPTVIVTVVDPASAAAAATDFLAASTTCISWWFSEPAFFQFLPLARRQQ</sequence>
<dbReference type="Proteomes" id="UP000828390">
    <property type="component" value="Unassembled WGS sequence"/>
</dbReference>
<evidence type="ECO:0000313" key="1">
    <source>
        <dbReference type="EMBL" id="KAH3755094.1"/>
    </source>
</evidence>
<dbReference type="AlphaFoldDB" id="A0A9D4IBC3"/>
<keyword evidence="2" id="KW-1185">Reference proteome</keyword>
<protein>
    <submittedName>
        <fullName evidence="1">Uncharacterized protein</fullName>
    </submittedName>
</protein>
<organism evidence="1 2">
    <name type="scientific">Dreissena polymorpha</name>
    <name type="common">Zebra mussel</name>
    <name type="synonym">Mytilus polymorpha</name>
    <dbReference type="NCBI Taxonomy" id="45954"/>
    <lineage>
        <taxon>Eukaryota</taxon>
        <taxon>Metazoa</taxon>
        <taxon>Spiralia</taxon>
        <taxon>Lophotrochozoa</taxon>
        <taxon>Mollusca</taxon>
        <taxon>Bivalvia</taxon>
        <taxon>Autobranchia</taxon>
        <taxon>Heteroconchia</taxon>
        <taxon>Euheterodonta</taxon>
        <taxon>Imparidentia</taxon>
        <taxon>Neoheterodontei</taxon>
        <taxon>Myida</taxon>
        <taxon>Dreissenoidea</taxon>
        <taxon>Dreissenidae</taxon>
        <taxon>Dreissena</taxon>
    </lineage>
</organism>
<reference evidence="1" key="2">
    <citation type="submission" date="2020-11" db="EMBL/GenBank/DDBJ databases">
        <authorList>
            <person name="McCartney M.A."/>
            <person name="Auch B."/>
            <person name="Kono T."/>
            <person name="Mallez S."/>
            <person name="Becker A."/>
            <person name="Gohl D.M."/>
            <person name="Silverstein K.A.T."/>
            <person name="Koren S."/>
            <person name="Bechman K.B."/>
            <person name="Herman A."/>
            <person name="Abrahante J.E."/>
            <person name="Garbe J."/>
        </authorList>
    </citation>
    <scope>NUCLEOTIDE SEQUENCE</scope>
    <source>
        <strain evidence="1">Duluth1</strain>
        <tissue evidence="1">Whole animal</tissue>
    </source>
</reference>
<reference evidence="1" key="1">
    <citation type="journal article" date="2019" name="bioRxiv">
        <title>The Genome of the Zebra Mussel, Dreissena polymorpha: A Resource for Invasive Species Research.</title>
        <authorList>
            <person name="McCartney M.A."/>
            <person name="Auch B."/>
            <person name="Kono T."/>
            <person name="Mallez S."/>
            <person name="Zhang Y."/>
            <person name="Obille A."/>
            <person name="Becker A."/>
            <person name="Abrahante J.E."/>
            <person name="Garbe J."/>
            <person name="Badalamenti J.P."/>
            <person name="Herman A."/>
            <person name="Mangelson H."/>
            <person name="Liachko I."/>
            <person name="Sullivan S."/>
            <person name="Sone E.D."/>
            <person name="Koren S."/>
            <person name="Silverstein K.A.T."/>
            <person name="Beckman K.B."/>
            <person name="Gohl D.M."/>
        </authorList>
    </citation>
    <scope>NUCLEOTIDE SEQUENCE</scope>
    <source>
        <strain evidence="1">Duluth1</strain>
        <tissue evidence="1">Whole animal</tissue>
    </source>
</reference>
<accession>A0A9D4IBC3</accession>
<comment type="caution">
    <text evidence="1">The sequence shown here is derived from an EMBL/GenBank/DDBJ whole genome shotgun (WGS) entry which is preliminary data.</text>
</comment>
<evidence type="ECO:0000313" key="2">
    <source>
        <dbReference type="Proteomes" id="UP000828390"/>
    </source>
</evidence>
<gene>
    <name evidence="1" type="ORF">DPMN_189778</name>
</gene>
<name>A0A9D4IBC3_DREPO</name>
<proteinExistence type="predicted"/>